<dbReference type="EMBL" id="LSRQ01001532">
    <property type="protein sequence ID" value="OAY77465.1"/>
    <property type="molecule type" value="Genomic_DNA"/>
</dbReference>
<keyword evidence="2 3" id="KW-0808">Transferase</keyword>
<evidence type="ECO:0000256" key="4">
    <source>
        <dbReference type="RuleBase" id="RU362057"/>
    </source>
</evidence>
<dbReference type="SUPFAM" id="SSF53756">
    <property type="entry name" value="UDP-Glycosyltransferase/glycogen phosphorylase"/>
    <property type="match status" value="1"/>
</dbReference>
<comment type="similarity">
    <text evidence="1 3">Belongs to the UDP-glycosyltransferase family.</text>
</comment>
<accession>A0A199VL45</accession>
<name>A0A199VL45_ANACO</name>
<evidence type="ECO:0000256" key="2">
    <source>
        <dbReference type="ARBA" id="ARBA00022679"/>
    </source>
</evidence>
<dbReference type="InterPro" id="IPR002213">
    <property type="entry name" value="UDP_glucos_trans"/>
</dbReference>
<dbReference type="InterPro" id="IPR050481">
    <property type="entry name" value="UDP-glycosyltransf_plant"/>
</dbReference>
<organism evidence="5 6">
    <name type="scientific">Ananas comosus</name>
    <name type="common">Pineapple</name>
    <name type="synonym">Ananas ananas</name>
    <dbReference type="NCBI Taxonomy" id="4615"/>
    <lineage>
        <taxon>Eukaryota</taxon>
        <taxon>Viridiplantae</taxon>
        <taxon>Streptophyta</taxon>
        <taxon>Embryophyta</taxon>
        <taxon>Tracheophyta</taxon>
        <taxon>Spermatophyta</taxon>
        <taxon>Magnoliopsida</taxon>
        <taxon>Liliopsida</taxon>
        <taxon>Poales</taxon>
        <taxon>Bromeliaceae</taxon>
        <taxon>Bromelioideae</taxon>
        <taxon>Ananas</taxon>
    </lineage>
</organism>
<dbReference type="AlphaFoldDB" id="A0A199VL45"/>
<proteinExistence type="inferred from homology"/>
<dbReference type="PANTHER" id="PTHR48048:SF13">
    <property type="entry name" value="GLYCOSYLTRANSFERASE"/>
    <property type="match status" value="1"/>
</dbReference>
<sequence>MVMEEAAINGDLKETEKKSSLVLYPSKGMGHLVSMIELAKLFARHGLSATVVIVDSPYNTGATAPFLSSASSSTDPSVSFHRLPPAQLAPSPSPHPEVLAFDLLRRSNPALLSFLRSLSPSPRALVLDFFCTDALDVAAELALPAYFFFTSGASALAVFLHLPMLHARSAKCFRELGAEPLRVPGVPPLPADHMPLPILDRAGEAYEGFLGHSRRLARCAGIVVNTSRSLEPRAVDALIAAGLCVPDHERRRPTPPVYCVGPLVKSSDGARGRGEECLAWLDAQPKASVVFLCFGSVGRFSAAQLKELAKGIEKSGHRFLWVVRSPPSDDNDDPEKRFLPPPEPDLEKLLPEGFSCRTRERGMVVQSWAPQREVLAHESVGGFVTHCGWNSVLEAICSGVPMIAWPLYAEQWMNKVFLVEEMRLAAAVEGYNRELVTAEEVEAKVRWLMESAEGGRELREQTKAAAERVREAVEEGGESHAALMELMQVWKHS</sequence>
<dbReference type="Proteomes" id="UP000092600">
    <property type="component" value="Unassembled WGS sequence"/>
</dbReference>
<dbReference type="Gene3D" id="3.40.50.2000">
    <property type="entry name" value="Glycogen Phosphorylase B"/>
    <property type="match status" value="2"/>
</dbReference>
<dbReference type="PANTHER" id="PTHR48048">
    <property type="entry name" value="GLYCOSYLTRANSFERASE"/>
    <property type="match status" value="1"/>
</dbReference>
<evidence type="ECO:0000313" key="6">
    <source>
        <dbReference type="Proteomes" id="UP000092600"/>
    </source>
</evidence>
<evidence type="ECO:0000256" key="3">
    <source>
        <dbReference type="RuleBase" id="RU003718"/>
    </source>
</evidence>
<evidence type="ECO:0000313" key="5">
    <source>
        <dbReference type="EMBL" id="OAY77465.1"/>
    </source>
</evidence>
<comment type="caution">
    <text evidence="5">The sequence shown here is derived from an EMBL/GenBank/DDBJ whole genome shotgun (WGS) entry which is preliminary data.</text>
</comment>
<protein>
    <recommendedName>
        <fullName evidence="4">Glycosyltransferase</fullName>
        <ecNumber evidence="4">2.4.1.-</ecNumber>
    </recommendedName>
</protein>
<dbReference type="InterPro" id="IPR035595">
    <property type="entry name" value="UDP_glycos_trans_CS"/>
</dbReference>
<dbReference type="CDD" id="cd03784">
    <property type="entry name" value="GT1_Gtf-like"/>
    <property type="match status" value="1"/>
</dbReference>
<gene>
    <name evidence="5" type="ORF">ACMD2_10300</name>
</gene>
<dbReference type="STRING" id="4615.A0A199VL45"/>
<dbReference type="FunFam" id="3.40.50.2000:FF:000020">
    <property type="entry name" value="Glycosyltransferase"/>
    <property type="match status" value="1"/>
</dbReference>
<dbReference type="EC" id="2.4.1.-" evidence="4"/>
<evidence type="ECO:0000256" key="1">
    <source>
        <dbReference type="ARBA" id="ARBA00009995"/>
    </source>
</evidence>
<dbReference type="Pfam" id="PF00201">
    <property type="entry name" value="UDPGT"/>
    <property type="match status" value="1"/>
</dbReference>
<dbReference type="GO" id="GO:0035251">
    <property type="term" value="F:UDP-glucosyltransferase activity"/>
    <property type="evidence" value="ECO:0007669"/>
    <property type="project" value="InterPro"/>
</dbReference>
<keyword evidence="3" id="KW-0328">Glycosyltransferase</keyword>
<dbReference type="PROSITE" id="PS00375">
    <property type="entry name" value="UDPGT"/>
    <property type="match status" value="1"/>
</dbReference>
<reference evidence="5 6" key="1">
    <citation type="journal article" date="2016" name="DNA Res.">
        <title>The draft genome of MD-2 pineapple using hybrid error correction of long reads.</title>
        <authorList>
            <person name="Redwan R.M."/>
            <person name="Saidin A."/>
            <person name="Kumar S.V."/>
        </authorList>
    </citation>
    <scope>NUCLEOTIDE SEQUENCE [LARGE SCALE GENOMIC DNA]</scope>
    <source>
        <strain evidence="6">cv. MD2</strain>
        <tissue evidence="5">Leaf</tissue>
    </source>
</reference>